<sequence length="180" mass="20538">MDLFSKQAYFIPCKGLPSARKLSKMFVNHIYIYRLHGVPRRIISDRGVQFTEKFWREFIQAIGSSQDLSSGFHAQTSGLAVKTNQFIGQYLRCYVNYQQTNWADLLLFAEVAYNNAVHSSTGLTPFQINTGVEFVPMPELPRHPSLPSMSLTEWMDAIKDSWENTKKALNKAAQNPKDIS</sequence>
<dbReference type="GO" id="GO:0003676">
    <property type="term" value="F:nucleic acid binding"/>
    <property type="evidence" value="ECO:0007669"/>
    <property type="project" value="InterPro"/>
</dbReference>
<protein>
    <recommendedName>
        <fullName evidence="1">Integrase catalytic domain-containing protein</fullName>
    </recommendedName>
</protein>
<dbReference type="InterPro" id="IPR001584">
    <property type="entry name" value="Integrase_cat-core"/>
</dbReference>
<dbReference type="PANTHER" id="PTHR34072">
    <property type="entry name" value="ENZYMATIC POLYPROTEIN-RELATED"/>
    <property type="match status" value="1"/>
</dbReference>
<dbReference type="Gene3D" id="3.30.420.10">
    <property type="entry name" value="Ribonuclease H-like superfamily/Ribonuclease H"/>
    <property type="match status" value="1"/>
</dbReference>
<name>A0A2H6MZC8_9SAUR</name>
<dbReference type="InterPro" id="IPR036397">
    <property type="entry name" value="RNaseH_sf"/>
</dbReference>
<reference evidence="2" key="1">
    <citation type="submission" date="2017-07" db="EMBL/GenBank/DDBJ databases">
        <authorList>
            <person name="Mikheyev A."/>
            <person name="Grau M."/>
        </authorList>
    </citation>
    <scope>NUCLEOTIDE SEQUENCE</scope>
    <source>
        <tissue evidence="2">Venom_gland</tissue>
    </source>
</reference>
<evidence type="ECO:0000313" key="2">
    <source>
        <dbReference type="EMBL" id="LAA21100.1"/>
    </source>
</evidence>
<dbReference type="AlphaFoldDB" id="A0A2H6MZC8"/>
<accession>A0A2H6MZC8</accession>
<dbReference type="PROSITE" id="PS50994">
    <property type="entry name" value="INTEGRASE"/>
    <property type="match status" value="1"/>
</dbReference>
<dbReference type="SUPFAM" id="SSF53098">
    <property type="entry name" value="Ribonuclease H-like"/>
    <property type="match status" value="1"/>
</dbReference>
<evidence type="ECO:0000259" key="1">
    <source>
        <dbReference type="PROSITE" id="PS50994"/>
    </source>
</evidence>
<organism evidence="2">
    <name type="scientific">Micrurus carvalhoi</name>
    <dbReference type="NCBI Taxonomy" id="3147026"/>
    <lineage>
        <taxon>Eukaryota</taxon>
        <taxon>Metazoa</taxon>
        <taxon>Chordata</taxon>
        <taxon>Craniata</taxon>
        <taxon>Vertebrata</taxon>
        <taxon>Euteleostomi</taxon>
        <taxon>Lepidosauria</taxon>
        <taxon>Squamata</taxon>
        <taxon>Bifurcata</taxon>
        <taxon>Unidentata</taxon>
        <taxon>Episquamata</taxon>
        <taxon>Toxicofera</taxon>
        <taxon>Serpentes</taxon>
        <taxon>Colubroidea</taxon>
        <taxon>Elapidae</taxon>
        <taxon>Elapinae</taxon>
        <taxon>Micrurus</taxon>
    </lineage>
</organism>
<dbReference type="EMBL" id="IACI01028247">
    <property type="protein sequence ID" value="LAA21100.1"/>
    <property type="molecule type" value="Transcribed_RNA"/>
</dbReference>
<dbReference type="InterPro" id="IPR012337">
    <property type="entry name" value="RNaseH-like_sf"/>
</dbReference>
<dbReference type="GO" id="GO:0015074">
    <property type="term" value="P:DNA integration"/>
    <property type="evidence" value="ECO:0007669"/>
    <property type="project" value="InterPro"/>
</dbReference>
<reference evidence="2" key="2">
    <citation type="submission" date="2017-12" db="EMBL/GenBank/DDBJ databases">
        <title>Coralsnake Venomics: Analyses of Venom Gland Transcriptomes and Proteomes of Six Brazilian Taxa.</title>
        <authorList>
            <person name="Aird S.D."/>
            <person name="Jorge da Silva N."/>
            <person name="Qiu L."/>
            <person name="Villar-Briones A."/>
            <person name="Aparecida-Saddi V."/>
            <person name="Campos-Telles M.P."/>
            <person name="Grau M."/>
            <person name="Mikheyev A.S."/>
        </authorList>
    </citation>
    <scope>NUCLEOTIDE SEQUENCE</scope>
    <source>
        <tissue evidence="2">Venom_gland</tissue>
    </source>
</reference>
<feature type="domain" description="Integrase catalytic" evidence="1">
    <location>
        <begin position="1"/>
        <end position="133"/>
    </location>
</feature>
<dbReference type="PANTHER" id="PTHR34072:SF42">
    <property type="entry name" value="INTEGRASE CATALYTIC DOMAIN-CONTAINING PROTEIN"/>
    <property type="match status" value="1"/>
</dbReference>
<proteinExistence type="predicted"/>